<accession>A0ABX7M689</accession>
<reference evidence="3 4" key="1">
    <citation type="submission" date="2021-02" db="EMBL/GenBank/DDBJ databases">
        <title>Niveibacterium changnyeongensis HC41.</title>
        <authorList>
            <person name="Kang M."/>
        </authorList>
    </citation>
    <scope>NUCLEOTIDE SEQUENCE [LARGE SCALE GENOMIC DNA]</scope>
    <source>
        <strain evidence="3 4">HC41</strain>
    </source>
</reference>
<dbReference type="RefSeq" id="WP_206254561.1">
    <property type="nucleotide sequence ID" value="NZ_CP071060.1"/>
</dbReference>
<name>A0ABX7M689_9RHOO</name>
<dbReference type="Pfam" id="PF07589">
    <property type="entry name" value="PEP-CTERM"/>
    <property type="match status" value="1"/>
</dbReference>
<evidence type="ECO:0000256" key="1">
    <source>
        <dbReference type="SAM" id="SignalP"/>
    </source>
</evidence>
<feature type="chain" id="PRO_5047113087" evidence="1">
    <location>
        <begin position="25"/>
        <end position="202"/>
    </location>
</feature>
<dbReference type="InterPro" id="IPR013424">
    <property type="entry name" value="Ice-binding_C"/>
</dbReference>
<proteinExistence type="predicted"/>
<feature type="signal peptide" evidence="1">
    <location>
        <begin position="1"/>
        <end position="24"/>
    </location>
</feature>
<keyword evidence="4" id="KW-1185">Reference proteome</keyword>
<dbReference type="NCBIfam" id="TIGR02595">
    <property type="entry name" value="PEP_CTERM"/>
    <property type="match status" value="1"/>
</dbReference>
<dbReference type="NCBIfam" id="NF035944">
    <property type="entry name" value="PEPxxWA-CTERM"/>
    <property type="match status" value="1"/>
</dbReference>
<evidence type="ECO:0000259" key="2">
    <source>
        <dbReference type="Pfam" id="PF07589"/>
    </source>
</evidence>
<gene>
    <name evidence="3" type="ORF">JY500_21525</name>
</gene>
<evidence type="ECO:0000313" key="3">
    <source>
        <dbReference type="EMBL" id="QSI76991.1"/>
    </source>
</evidence>
<dbReference type="Proteomes" id="UP000663570">
    <property type="component" value="Chromosome"/>
</dbReference>
<dbReference type="EMBL" id="CP071060">
    <property type="protein sequence ID" value="QSI76991.1"/>
    <property type="molecule type" value="Genomic_DNA"/>
</dbReference>
<protein>
    <submittedName>
        <fullName evidence="3">PEPxxWA-CTERM sorting domain-containing protein</fullName>
    </submittedName>
</protein>
<organism evidence="3 4">
    <name type="scientific">Niveibacterium microcysteis</name>
    <dbReference type="NCBI Taxonomy" id="2811415"/>
    <lineage>
        <taxon>Bacteria</taxon>
        <taxon>Pseudomonadati</taxon>
        <taxon>Pseudomonadota</taxon>
        <taxon>Betaproteobacteria</taxon>
        <taxon>Rhodocyclales</taxon>
        <taxon>Rhodocyclaceae</taxon>
        <taxon>Niveibacterium</taxon>
    </lineage>
</organism>
<feature type="domain" description="Ice-binding protein C-terminal" evidence="2">
    <location>
        <begin position="175"/>
        <end position="199"/>
    </location>
</feature>
<sequence length="202" mass="21114">MRLKPIVLSMALSLATLAAGNAHAFAAASKPSALPASLALDLTPTVITDTATDLKVQWTWDLLNASSTLNLFSTPKLVNWNVSLASYTKSVSVPDLGSFAMLAATLDAQHVSAPHSGDAGTGDAFHYVWVQSNVSSFSGSTTSLLAHAGAHSDTYTFDAVRTGGDVQFTLTAVHAVPEPETYAMLLAGLGLVGAAARRRRMR</sequence>
<evidence type="ECO:0000313" key="4">
    <source>
        <dbReference type="Proteomes" id="UP000663570"/>
    </source>
</evidence>
<keyword evidence="1" id="KW-0732">Signal</keyword>